<organism evidence="1 2">
    <name type="scientific">Rheinheimera nanhaiensis E407-8</name>
    <dbReference type="NCBI Taxonomy" id="562729"/>
    <lineage>
        <taxon>Bacteria</taxon>
        <taxon>Pseudomonadati</taxon>
        <taxon>Pseudomonadota</taxon>
        <taxon>Gammaproteobacteria</taxon>
        <taxon>Chromatiales</taxon>
        <taxon>Chromatiaceae</taxon>
        <taxon>Rheinheimera</taxon>
    </lineage>
</organism>
<sequence length="46" mass="5352">MTPDQITKTHSFTVRLAKKHGEEELIIADPRFSFNPGMRLNTKFTF</sequence>
<reference evidence="1 2" key="1">
    <citation type="journal article" date="2012" name="J. Bacteriol.">
        <title>Genome Sequence of the Protease-Producing Bacterium Rheinheimera nanhaiensis E407-8T, Isolated from Deep-Sea Sediment of the South China Sea.</title>
        <authorList>
            <person name="Zhang X.-Y."/>
            <person name="Zhang Y.-J."/>
            <person name="Qin Q.-L."/>
            <person name="Xie B.-B."/>
            <person name="Chen X.-L."/>
            <person name="Zhou B.-C."/>
            <person name="Zhang Y.-Z."/>
        </authorList>
    </citation>
    <scope>NUCLEOTIDE SEQUENCE [LARGE SCALE GENOMIC DNA]</scope>
    <source>
        <strain evidence="1 2">E407-8</strain>
    </source>
</reference>
<dbReference type="Proteomes" id="UP000004374">
    <property type="component" value="Unassembled WGS sequence"/>
</dbReference>
<protein>
    <submittedName>
        <fullName evidence="1">Uncharacterized protein</fullName>
    </submittedName>
</protein>
<comment type="caution">
    <text evidence="1">The sequence shown here is derived from an EMBL/GenBank/DDBJ whole genome shotgun (WGS) entry which is preliminary data.</text>
</comment>
<keyword evidence="2" id="KW-1185">Reference proteome</keyword>
<accession>I1DTB2</accession>
<dbReference type="EMBL" id="BAFK01000001">
    <property type="protein sequence ID" value="GAB57290.1"/>
    <property type="molecule type" value="Genomic_DNA"/>
</dbReference>
<name>I1DTB2_9GAMM</name>
<dbReference type="AlphaFoldDB" id="I1DTB2"/>
<evidence type="ECO:0000313" key="1">
    <source>
        <dbReference type="EMBL" id="GAB57290.1"/>
    </source>
</evidence>
<evidence type="ECO:0000313" key="2">
    <source>
        <dbReference type="Proteomes" id="UP000004374"/>
    </source>
</evidence>
<proteinExistence type="predicted"/>
<gene>
    <name evidence="1" type="ORF">RNAN_0253</name>
</gene>